<feature type="transmembrane region" description="Helical" evidence="1">
    <location>
        <begin position="60"/>
        <end position="87"/>
    </location>
</feature>
<keyword evidence="1" id="KW-0812">Transmembrane</keyword>
<keyword evidence="1" id="KW-0472">Membrane</keyword>
<evidence type="ECO:0000313" key="2">
    <source>
        <dbReference type="EMBL" id="MBX14377.1"/>
    </source>
</evidence>
<organism evidence="2">
    <name type="scientific">Rhizophora mucronata</name>
    <name type="common">Asiatic mangrove</name>
    <dbReference type="NCBI Taxonomy" id="61149"/>
    <lineage>
        <taxon>Eukaryota</taxon>
        <taxon>Viridiplantae</taxon>
        <taxon>Streptophyta</taxon>
        <taxon>Embryophyta</taxon>
        <taxon>Tracheophyta</taxon>
        <taxon>Spermatophyta</taxon>
        <taxon>Magnoliopsida</taxon>
        <taxon>eudicotyledons</taxon>
        <taxon>Gunneridae</taxon>
        <taxon>Pentapetalae</taxon>
        <taxon>rosids</taxon>
        <taxon>fabids</taxon>
        <taxon>Malpighiales</taxon>
        <taxon>Rhizophoraceae</taxon>
        <taxon>Rhizophora</taxon>
    </lineage>
</organism>
<sequence length="93" mass="11540">MIRREQEKKTLEDCESWRFGESWRLEVRFKTYSFVFAFVSPFFFLSSVQERENSLLLSSVARWLLFCCISFRFRFSIFFLKTLFFFFKVQTHR</sequence>
<name>A0A2P2L8S2_RHIMU</name>
<accession>A0A2P2L8S2</accession>
<reference evidence="2" key="1">
    <citation type="submission" date="2018-02" db="EMBL/GenBank/DDBJ databases">
        <title>Rhizophora mucronata_Transcriptome.</title>
        <authorList>
            <person name="Meera S.P."/>
            <person name="Sreeshan A."/>
            <person name="Augustine A."/>
        </authorList>
    </citation>
    <scope>NUCLEOTIDE SEQUENCE</scope>
    <source>
        <tissue evidence="2">Leaf</tissue>
    </source>
</reference>
<dbReference type="AlphaFoldDB" id="A0A2P2L8S2"/>
<dbReference type="EMBL" id="GGEC01033893">
    <property type="protein sequence ID" value="MBX14377.1"/>
    <property type="molecule type" value="Transcribed_RNA"/>
</dbReference>
<feature type="transmembrane region" description="Helical" evidence="1">
    <location>
        <begin position="31"/>
        <end position="48"/>
    </location>
</feature>
<protein>
    <recommendedName>
        <fullName evidence="3">Transmembrane protein</fullName>
    </recommendedName>
</protein>
<evidence type="ECO:0000256" key="1">
    <source>
        <dbReference type="SAM" id="Phobius"/>
    </source>
</evidence>
<proteinExistence type="predicted"/>
<evidence type="ECO:0008006" key="3">
    <source>
        <dbReference type="Google" id="ProtNLM"/>
    </source>
</evidence>
<keyword evidence="1" id="KW-1133">Transmembrane helix</keyword>